<evidence type="ECO:0000259" key="7">
    <source>
        <dbReference type="Pfam" id="PF25490"/>
    </source>
</evidence>
<dbReference type="STRING" id="3983.A0A2C9UXI7"/>
<dbReference type="Pfam" id="PF00150">
    <property type="entry name" value="Cellulase"/>
    <property type="match status" value="1"/>
</dbReference>
<keyword evidence="3 4" id="KW-0326">Glycosidase</keyword>
<dbReference type="InterPro" id="IPR010431">
    <property type="entry name" value="Fascin"/>
</dbReference>
<dbReference type="GO" id="GO:0005737">
    <property type="term" value="C:cytoplasm"/>
    <property type="evidence" value="ECO:0000318"/>
    <property type="project" value="GO_Central"/>
</dbReference>
<feature type="domain" description="DUF7910" evidence="7">
    <location>
        <begin position="50"/>
        <end position="186"/>
    </location>
</feature>
<dbReference type="GO" id="GO:0004553">
    <property type="term" value="F:hydrolase activity, hydrolyzing O-glycosyl compounds"/>
    <property type="evidence" value="ECO:0007669"/>
    <property type="project" value="InterPro"/>
</dbReference>
<dbReference type="InterPro" id="IPR001547">
    <property type="entry name" value="Glyco_hydro_5"/>
</dbReference>
<evidence type="ECO:0000256" key="2">
    <source>
        <dbReference type="ARBA" id="ARBA00022801"/>
    </source>
</evidence>
<dbReference type="Gene3D" id="3.20.20.80">
    <property type="entry name" value="Glycosidases"/>
    <property type="match status" value="1"/>
</dbReference>
<dbReference type="OMA" id="NTSCALG"/>
<organism evidence="8 9">
    <name type="scientific">Manihot esculenta</name>
    <name type="common">Cassava</name>
    <name type="synonym">Jatropha manihot</name>
    <dbReference type="NCBI Taxonomy" id="3983"/>
    <lineage>
        <taxon>Eukaryota</taxon>
        <taxon>Viridiplantae</taxon>
        <taxon>Streptophyta</taxon>
        <taxon>Embryophyta</taxon>
        <taxon>Tracheophyta</taxon>
        <taxon>Spermatophyta</taxon>
        <taxon>Magnoliopsida</taxon>
        <taxon>eudicotyledons</taxon>
        <taxon>Gunneridae</taxon>
        <taxon>Pentapetalae</taxon>
        <taxon>rosids</taxon>
        <taxon>fabids</taxon>
        <taxon>Malpighiales</taxon>
        <taxon>Euphorbiaceae</taxon>
        <taxon>Crotonoideae</taxon>
        <taxon>Manihoteae</taxon>
        <taxon>Manihot</taxon>
    </lineage>
</organism>
<dbReference type="GO" id="GO:0051015">
    <property type="term" value="F:actin filament binding"/>
    <property type="evidence" value="ECO:0000318"/>
    <property type="project" value="GO_Central"/>
</dbReference>
<gene>
    <name evidence="8" type="ORF">MANES_12G137500v8</name>
</gene>
<proteinExistence type="inferred from homology"/>
<evidence type="ECO:0000259" key="6">
    <source>
        <dbReference type="Pfam" id="PF00150"/>
    </source>
</evidence>
<name>A0A2C9UXI7_MANES</name>
<keyword evidence="2 4" id="KW-0378">Hydrolase</keyword>
<dbReference type="Pfam" id="PF25490">
    <property type="entry name" value="DUF7910"/>
    <property type="match status" value="1"/>
</dbReference>
<sequence length="495" mass="55901">MDYHYLLFACFLCSCVPSVSFAQPYKAVSLGNWLVIEGWMKPSLFDHIPNKDLLDGTQVQFMSTKLQKFLCSENGGGSILVANRSSASGWETFRLWRINETFFNLRAFNKQFVGLESEGNQVTAVSNTTGDRQTIQIIRNNGDPNRVRLQASNGQFLQAQSETLVTADYGGSAWEDSDPTIFKMIILADRTLRGEYQITNGYGPEKAHKVLQDHRNSYITEKDFRFMSANGLNAVRVPVGWWIASDPTPKPFVHGSLEALDKAFTWAEKYGMKVIVDLHAIRASQNGNEHSGARDGYQEWGDSNIQETVAVIDFIAARYAENPSLAAIELMNEPMAPGINLDILKKYYQAGYNAVRKHTQSAYVILSNRLGPADAKELLSFASTLNRVAIDVHYYNLFSDSFNNMNPQQNIDFVYNQRAGDLSAVTNANGPLSFVGEWTGEWALKGASKEDYKKFAKAQEEVYGRATFGWAYWAYKCEDHKWSLKWMIRNNYIKL</sequence>
<dbReference type="FunFam" id="2.80.10.50:FF:000056">
    <property type="entry name" value="Glucan 1,3-beta-glucosidase A"/>
    <property type="match status" value="1"/>
</dbReference>
<evidence type="ECO:0000313" key="8">
    <source>
        <dbReference type="EMBL" id="OAY35873.1"/>
    </source>
</evidence>
<dbReference type="Gene3D" id="2.80.10.50">
    <property type="match status" value="1"/>
</dbReference>
<feature type="chain" id="PRO_5012112740" evidence="5">
    <location>
        <begin position="23"/>
        <end position="495"/>
    </location>
</feature>
<dbReference type="EMBL" id="CM004398">
    <property type="protein sequence ID" value="OAY35873.1"/>
    <property type="molecule type" value="Genomic_DNA"/>
</dbReference>
<comment type="similarity">
    <text evidence="1 4">Belongs to the glycosyl hydrolase 5 (cellulase A) family.</text>
</comment>
<dbReference type="SUPFAM" id="SSF50405">
    <property type="entry name" value="Actin-crosslinking proteins"/>
    <property type="match status" value="1"/>
</dbReference>
<dbReference type="Proteomes" id="UP000091857">
    <property type="component" value="Chromosome 12"/>
</dbReference>
<dbReference type="SUPFAM" id="SSF51445">
    <property type="entry name" value="(Trans)glycosidases"/>
    <property type="match status" value="1"/>
</dbReference>
<evidence type="ECO:0000256" key="4">
    <source>
        <dbReference type="RuleBase" id="RU361153"/>
    </source>
</evidence>
<dbReference type="FunFam" id="3.20.20.80:FF:000067">
    <property type="entry name" value="Glucan 1,3-beta-glucosidase A"/>
    <property type="match status" value="1"/>
</dbReference>
<dbReference type="CDD" id="cd00257">
    <property type="entry name" value="beta-trefoil_FSCN-like"/>
    <property type="match status" value="1"/>
</dbReference>
<comment type="caution">
    <text evidence="8">The sequence shown here is derived from an EMBL/GenBank/DDBJ whole genome shotgun (WGS) entry which is preliminary data.</text>
</comment>
<dbReference type="GO" id="GO:0015629">
    <property type="term" value="C:actin cytoskeleton"/>
    <property type="evidence" value="ECO:0000318"/>
    <property type="project" value="GO_Central"/>
</dbReference>
<keyword evidence="5" id="KW-0732">Signal</keyword>
<evidence type="ECO:0000313" key="9">
    <source>
        <dbReference type="Proteomes" id="UP000091857"/>
    </source>
</evidence>
<dbReference type="GO" id="GO:0016477">
    <property type="term" value="P:cell migration"/>
    <property type="evidence" value="ECO:0000318"/>
    <property type="project" value="GO_Central"/>
</dbReference>
<dbReference type="PANTHER" id="PTHR10551">
    <property type="entry name" value="FASCIN"/>
    <property type="match status" value="1"/>
</dbReference>
<reference evidence="9" key="1">
    <citation type="journal article" date="2016" name="Nat. Biotechnol.">
        <title>Sequencing wild and cultivated cassava and related species reveals extensive interspecific hybridization and genetic diversity.</title>
        <authorList>
            <person name="Bredeson J.V."/>
            <person name="Lyons J.B."/>
            <person name="Prochnik S.E."/>
            <person name="Wu G.A."/>
            <person name="Ha C.M."/>
            <person name="Edsinger-Gonzales E."/>
            <person name="Grimwood J."/>
            <person name="Schmutz J."/>
            <person name="Rabbi I.Y."/>
            <person name="Egesi C."/>
            <person name="Nauluvula P."/>
            <person name="Lebot V."/>
            <person name="Ndunguru J."/>
            <person name="Mkamilo G."/>
            <person name="Bart R.S."/>
            <person name="Setter T.L."/>
            <person name="Gleadow R.M."/>
            <person name="Kulakow P."/>
            <person name="Ferguson M.E."/>
            <person name="Rounsley S."/>
            <person name="Rokhsar D.S."/>
        </authorList>
    </citation>
    <scope>NUCLEOTIDE SEQUENCE [LARGE SCALE GENOMIC DNA]</scope>
    <source>
        <strain evidence="9">cv. AM560-2</strain>
    </source>
</reference>
<dbReference type="InterPro" id="IPR057232">
    <property type="entry name" value="DUF7910"/>
</dbReference>
<dbReference type="AlphaFoldDB" id="A0A2C9UXI7"/>
<protein>
    <submittedName>
        <fullName evidence="8">Uncharacterized protein</fullName>
    </submittedName>
</protein>
<evidence type="ECO:0000256" key="3">
    <source>
        <dbReference type="ARBA" id="ARBA00023295"/>
    </source>
</evidence>
<dbReference type="Gramene" id="Manes.12G137500.1.v8.1">
    <property type="protein sequence ID" value="Manes.12G137500.1.v8.1.CDS"/>
    <property type="gene ID" value="Manes.12G137500.v8.1"/>
</dbReference>
<feature type="domain" description="Glycoside hydrolase family 5" evidence="6">
    <location>
        <begin position="216"/>
        <end position="475"/>
    </location>
</feature>
<evidence type="ECO:0000256" key="5">
    <source>
        <dbReference type="SAM" id="SignalP"/>
    </source>
</evidence>
<dbReference type="GO" id="GO:0000272">
    <property type="term" value="P:polysaccharide catabolic process"/>
    <property type="evidence" value="ECO:0007669"/>
    <property type="project" value="InterPro"/>
</dbReference>
<feature type="signal peptide" evidence="5">
    <location>
        <begin position="1"/>
        <end position="22"/>
    </location>
</feature>
<keyword evidence="9" id="KW-1185">Reference proteome</keyword>
<accession>A0A2C9UXI7</accession>
<dbReference type="GO" id="GO:0051017">
    <property type="term" value="P:actin filament bundle assembly"/>
    <property type="evidence" value="ECO:0000318"/>
    <property type="project" value="GO_Central"/>
</dbReference>
<dbReference type="InterPro" id="IPR017853">
    <property type="entry name" value="GH"/>
</dbReference>
<dbReference type="GO" id="GO:0007163">
    <property type="term" value="P:establishment or maintenance of cell polarity"/>
    <property type="evidence" value="ECO:0000318"/>
    <property type="project" value="GO_Central"/>
</dbReference>
<evidence type="ECO:0000256" key="1">
    <source>
        <dbReference type="ARBA" id="ARBA00005641"/>
    </source>
</evidence>
<dbReference type="OrthoDB" id="62120at2759"/>
<dbReference type="PANTHER" id="PTHR10551:SF13">
    <property type="entry name" value="GLUCAN 1,3-BETA-GLUCOSIDASE ARB_04467-RELATED"/>
    <property type="match status" value="1"/>
</dbReference>
<dbReference type="InterPro" id="IPR008999">
    <property type="entry name" value="Actin-crosslinking"/>
</dbReference>